<accession>A0A919YMB4</accession>
<dbReference type="EMBL" id="BOSE01000002">
    <property type="protein sequence ID" value="GIP16110.1"/>
    <property type="molecule type" value="Genomic_DNA"/>
</dbReference>
<comment type="caution">
    <text evidence="3">The sequence shown here is derived from an EMBL/GenBank/DDBJ whole genome shotgun (WGS) entry which is preliminary data.</text>
</comment>
<evidence type="ECO:0000313" key="3">
    <source>
        <dbReference type="EMBL" id="GIP16110.1"/>
    </source>
</evidence>
<keyword evidence="1" id="KW-0732">Signal</keyword>
<evidence type="ECO:0000256" key="1">
    <source>
        <dbReference type="SAM" id="SignalP"/>
    </source>
</evidence>
<proteinExistence type="predicted"/>
<feature type="domain" description="DUF4097" evidence="2">
    <location>
        <begin position="116"/>
        <end position="229"/>
    </location>
</feature>
<feature type="chain" id="PRO_5039498468" description="DUF4097 domain-containing protein" evidence="1">
    <location>
        <begin position="31"/>
        <end position="233"/>
    </location>
</feature>
<dbReference type="PROSITE" id="PS51257">
    <property type="entry name" value="PROKAR_LIPOPROTEIN"/>
    <property type="match status" value="1"/>
</dbReference>
<organism evidence="3 4">
    <name type="scientific">Paenibacillus montaniterrae</name>
    <dbReference type="NCBI Taxonomy" id="429341"/>
    <lineage>
        <taxon>Bacteria</taxon>
        <taxon>Bacillati</taxon>
        <taxon>Bacillota</taxon>
        <taxon>Bacilli</taxon>
        <taxon>Bacillales</taxon>
        <taxon>Paenibacillaceae</taxon>
        <taxon>Paenibacillus</taxon>
    </lineage>
</organism>
<sequence>MKLISYRQASSLALLLLLAALLVLSGCASSAESADEVRHATLENVDTVEIDHGSTPLQLEVAEIDSLQASLLLPRGKGGIIVEEGQSSLNIRLKDSVTQILNLGKKPQLHVVVPSHFKGKVVVKGSSGNVKGKQLQSHQLDIRGKSGNVVLEYAELNNDLTVSLHSGNVSVQVEEEKLDANWLLQTKSGRRSIGFPLDKQEEKKGRTAGITGAGSVKVELETKSGNITVNSKR</sequence>
<evidence type="ECO:0000259" key="2">
    <source>
        <dbReference type="Pfam" id="PF13349"/>
    </source>
</evidence>
<keyword evidence="4" id="KW-1185">Reference proteome</keyword>
<name>A0A919YMB4_9BACL</name>
<gene>
    <name evidence="3" type="ORF">J40TS1_17520</name>
</gene>
<feature type="signal peptide" evidence="1">
    <location>
        <begin position="1"/>
        <end position="30"/>
    </location>
</feature>
<dbReference type="Pfam" id="PF13349">
    <property type="entry name" value="DUF4097"/>
    <property type="match status" value="1"/>
</dbReference>
<reference evidence="3" key="1">
    <citation type="submission" date="2021-03" db="EMBL/GenBank/DDBJ databases">
        <title>Antimicrobial resistance genes in bacteria isolated from Japanese honey, and their potential for conferring macrolide and lincosamide resistance in the American foulbrood pathogen Paenibacillus larvae.</title>
        <authorList>
            <person name="Okamoto M."/>
            <person name="Kumagai M."/>
            <person name="Kanamori H."/>
            <person name="Takamatsu D."/>
        </authorList>
    </citation>
    <scope>NUCLEOTIDE SEQUENCE</scope>
    <source>
        <strain evidence="3">J40TS1</strain>
    </source>
</reference>
<dbReference type="InterPro" id="IPR025164">
    <property type="entry name" value="Toastrack_DUF4097"/>
</dbReference>
<evidence type="ECO:0000313" key="4">
    <source>
        <dbReference type="Proteomes" id="UP000683139"/>
    </source>
</evidence>
<protein>
    <recommendedName>
        <fullName evidence="2">DUF4097 domain-containing protein</fullName>
    </recommendedName>
</protein>
<dbReference type="RefSeq" id="WP_213514344.1">
    <property type="nucleotide sequence ID" value="NZ_BOSE01000002.1"/>
</dbReference>
<dbReference type="AlphaFoldDB" id="A0A919YMB4"/>
<dbReference type="Proteomes" id="UP000683139">
    <property type="component" value="Unassembled WGS sequence"/>
</dbReference>